<evidence type="ECO:0000313" key="2">
    <source>
        <dbReference type="Proteomes" id="UP001253193"/>
    </source>
</evidence>
<evidence type="ECO:0000313" key="1">
    <source>
        <dbReference type="EMBL" id="MDS1821192.1"/>
    </source>
</evidence>
<protein>
    <submittedName>
        <fullName evidence="1">Uncharacterized protein</fullName>
    </submittedName>
</protein>
<comment type="caution">
    <text evidence="1">The sequence shown here is derived from an EMBL/GenBank/DDBJ whole genome shotgun (WGS) entry which is preliminary data.</text>
</comment>
<accession>A0AAW8PYA1</accession>
<reference evidence="1" key="1">
    <citation type="submission" date="2023-06" db="EMBL/GenBank/DDBJ databases">
        <title>Genomic Diversity of Vibrio spp. and Metagenomic Analysis of Pathogens in Florida Gulf Coastal Waters Following Hurricane Ian.</title>
        <authorList>
            <person name="Brumfield K.D."/>
        </authorList>
    </citation>
    <scope>NUCLEOTIDE SEQUENCE</scope>
    <source>
        <strain evidence="1">WBS2B-138</strain>
    </source>
</reference>
<proteinExistence type="predicted"/>
<dbReference type="Proteomes" id="UP001253193">
    <property type="component" value="Unassembled WGS sequence"/>
</dbReference>
<dbReference type="AlphaFoldDB" id="A0AAW8PYA1"/>
<organism evidence="1 2">
    <name type="scientific">Vibrio parahaemolyticus</name>
    <dbReference type="NCBI Taxonomy" id="670"/>
    <lineage>
        <taxon>Bacteria</taxon>
        <taxon>Pseudomonadati</taxon>
        <taxon>Pseudomonadota</taxon>
        <taxon>Gammaproteobacteria</taxon>
        <taxon>Vibrionales</taxon>
        <taxon>Vibrionaceae</taxon>
        <taxon>Vibrio</taxon>
    </lineage>
</organism>
<name>A0AAW8PYA1_VIBPH</name>
<dbReference type="EMBL" id="JAUHGG010000003">
    <property type="protein sequence ID" value="MDS1821192.1"/>
    <property type="molecule type" value="Genomic_DNA"/>
</dbReference>
<gene>
    <name evidence="1" type="ORF">QX249_11010</name>
</gene>
<dbReference type="RefSeq" id="WP_311020061.1">
    <property type="nucleotide sequence ID" value="NZ_JAUHGG010000003.1"/>
</dbReference>
<sequence>MTLLVEKDVVTTIIDPKGDCRDLERSKAKVEFWSKGQRPYGEWMKKIGLNDTPPRGKCATYFKANSGMRRPVAMIDFIRDGGLKKCFGANNTEGSK</sequence>